<dbReference type="EMBL" id="FPKR01000005">
    <property type="protein sequence ID" value="SFZ75360.1"/>
    <property type="molecule type" value="Genomic_DNA"/>
</dbReference>
<dbReference type="InterPro" id="IPR029083">
    <property type="entry name" value="Imm32"/>
</dbReference>
<dbReference type="AlphaFoldDB" id="A0A1K2HEW5"/>
<gene>
    <name evidence="1" type="ORF">SAMN02745887_01561</name>
</gene>
<evidence type="ECO:0000313" key="2">
    <source>
        <dbReference type="Proteomes" id="UP000186513"/>
    </source>
</evidence>
<sequence length="82" mass="9331">MKAFAYPAGEPVNEDGLVELNQVSFVASAETIRAVAQFLIEAADKMEMLGDNYDHLHLQDSRSSWKENWPDIIVCKKYEENI</sequence>
<reference evidence="1 2" key="1">
    <citation type="submission" date="2016-11" db="EMBL/GenBank/DDBJ databases">
        <authorList>
            <person name="Jaros S."/>
            <person name="Januszkiewicz K."/>
            <person name="Wedrychowicz H."/>
        </authorList>
    </citation>
    <scope>NUCLEOTIDE SEQUENCE [LARGE SCALE GENOMIC DNA]</scope>
    <source>
        <strain evidence="1 2">DSM 18899</strain>
    </source>
</reference>
<accession>A0A1K2HEW5</accession>
<dbReference type="Pfam" id="PF15566">
    <property type="entry name" value="Imm32"/>
    <property type="match status" value="1"/>
</dbReference>
<dbReference type="OrthoDB" id="9155753at2"/>
<protein>
    <submittedName>
        <fullName evidence="1">Uncharacterized protein</fullName>
    </submittedName>
</protein>
<organism evidence="1 2">
    <name type="scientific">Chitinimonas taiwanensis DSM 18899</name>
    <dbReference type="NCBI Taxonomy" id="1121279"/>
    <lineage>
        <taxon>Bacteria</taxon>
        <taxon>Pseudomonadati</taxon>
        <taxon>Pseudomonadota</taxon>
        <taxon>Betaproteobacteria</taxon>
        <taxon>Neisseriales</taxon>
        <taxon>Chitinibacteraceae</taxon>
        <taxon>Chitinimonas</taxon>
    </lineage>
</organism>
<evidence type="ECO:0000313" key="1">
    <source>
        <dbReference type="EMBL" id="SFZ75360.1"/>
    </source>
</evidence>
<name>A0A1K2HEW5_9NEIS</name>
<dbReference type="RefSeq" id="WP_139256095.1">
    <property type="nucleotide sequence ID" value="NZ_FPKR01000005.1"/>
</dbReference>
<keyword evidence="2" id="KW-1185">Reference proteome</keyword>
<proteinExistence type="predicted"/>
<dbReference type="Proteomes" id="UP000186513">
    <property type="component" value="Unassembled WGS sequence"/>
</dbReference>